<evidence type="ECO:0008006" key="10">
    <source>
        <dbReference type="Google" id="ProtNLM"/>
    </source>
</evidence>
<evidence type="ECO:0000256" key="3">
    <source>
        <dbReference type="ARBA" id="ARBA00022692"/>
    </source>
</evidence>
<keyword evidence="9" id="KW-1185">Reference proteome</keyword>
<evidence type="ECO:0000256" key="5">
    <source>
        <dbReference type="ARBA" id="ARBA00023136"/>
    </source>
</evidence>
<keyword evidence="4 7" id="KW-1133">Transmembrane helix</keyword>
<proteinExistence type="predicted"/>
<dbReference type="AlphaFoldDB" id="A0A9Q0BT89"/>
<keyword evidence="2" id="KW-1003">Cell membrane</keyword>
<evidence type="ECO:0000256" key="6">
    <source>
        <dbReference type="SAM" id="Coils"/>
    </source>
</evidence>
<feature type="transmembrane region" description="Helical" evidence="7">
    <location>
        <begin position="40"/>
        <end position="58"/>
    </location>
</feature>
<evidence type="ECO:0000313" key="9">
    <source>
        <dbReference type="Proteomes" id="UP001059596"/>
    </source>
</evidence>
<keyword evidence="5 7" id="KW-0472">Membrane</keyword>
<keyword evidence="6" id="KW-0175">Coiled coil</keyword>
<organism evidence="8 9">
    <name type="scientific">Drosophila gunungcola</name>
    <name type="common">fruit fly</name>
    <dbReference type="NCBI Taxonomy" id="103775"/>
    <lineage>
        <taxon>Eukaryota</taxon>
        <taxon>Metazoa</taxon>
        <taxon>Ecdysozoa</taxon>
        <taxon>Arthropoda</taxon>
        <taxon>Hexapoda</taxon>
        <taxon>Insecta</taxon>
        <taxon>Pterygota</taxon>
        <taxon>Neoptera</taxon>
        <taxon>Endopterygota</taxon>
        <taxon>Diptera</taxon>
        <taxon>Brachycera</taxon>
        <taxon>Muscomorpha</taxon>
        <taxon>Ephydroidea</taxon>
        <taxon>Drosophilidae</taxon>
        <taxon>Drosophila</taxon>
        <taxon>Sophophora</taxon>
    </lineage>
</organism>
<name>A0A9Q0BT89_9MUSC</name>
<feature type="transmembrane region" description="Helical" evidence="7">
    <location>
        <begin position="78"/>
        <end position="101"/>
    </location>
</feature>
<dbReference type="Pfam" id="PF08395">
    <property type="entry name" value="7tm_7"/>
    <property type="match status" value="1"/>
</dbReference>
<dbReference type="GO" id="GO:0050909">
    <property type="term" value="P:sensory perception of taste"/>
    <property type="evidence" value="ECO:0007669"/>
    <property type="project" value="InterPro"/>
</dbReference>
<feature type="coiled-coil region" evidence="6">
    <location>
        <begin position="191"/>
        <end position="245"/>
    </location>
</feature>
<sequence length="256" mass="29809">MLDWTSWILGMFYLYGHMIGVSNFEFDWRTGRVFKAKRSTLYAIAINFVIIISCTYHWTRHTNMMVVIFGKANKLHEYVIVIMTGLRIAAGLVTLVTRWQWRCEMMDLTRKVIRVFNARPQVKRLSRWNILSKFLTGALTDLLQVLITLDAMGRVDSEFYLGMALQYWMLAILNLSISQHYLIMLFVRTQYQLLNADLRQVIEETKELSRNPQGQGAFITRCCSLADQLEDIAKLQNQLQSIVNQLEDIFGLPLPT</sequence>
<comment type="subcellular location">
    <subcellularLocation>
        <location evidence="1">Cell membrane</location>
        <topology evidence="1">Multi-pass membrane protein</topology>
    </subcellularLocation>
</comment>
<feature type="transmembrane region" description="Helical" evidence="7">
    <location>
        <begin position="6"/>
        <end position="28"/>
    </location>
</feature>
<evidence type="ECO:0000256" key="4">
    <source>
        <dbReference type="ARBA" id="ARBA00022989"/>
    </source>
</evidence>
<evidence type="ECO:0000256" key="7">
    <source>
        <dbReference type="SAM" id="Phobius"/>
    </source>
</evidence>
<dbReference type="Proteomes" id="UP001059596">
    <property type="component" value="Unassembled WGS sequence"/>
</dbReference>
<feature type="transmembrane region" description="Helical" evidence="7">
    <location>
        <begin position="167"/>
        <end position="187"/>
    </location>
</feature>
<comment type="caution">
    <text evidence="8">The sequence shown here is derived from an EMBL/GenBank/DDBJ whole genome shotgun (WGS) entry which is preliminary data.</text>
</comment>
<evidence type="ECO:0000313" key="8">
    <source>
        <dbReference type="EMBL" id="KAI8043070.1"/>
    </source>
</evidence>
<evidence type="ECO:0000256" key="1">
    <source>
        <dbReference type="ARBA" id="ARBA00004651"/>
    </source>
</evidence>
<accession>A0A9Q0BT89</accession>
<dbReference type="GO" id="GO:0005886">
    <property type="term" value="C:plasma membrane"/>
    <property type="evidence" value="ECO:0007669"/>
    <property type="project" value="UniProtKB-SubCell"/>
</dbReference>
<protein>
    <recommendedName>
        <fullName evidence="10">Gustatory receptor</fullName>
    </recommendedName>
</protein>
<dbReference type="EMBL" id="JAMKOV010000002">
    <property type="protein sequence ID" value="KAI8043070.1"/>
    <property type="molecule type" value="Genomic_DNA"/>
</dbReference>
<feature type="transmembrane region" description="Helical" evidence="7">
    <location>
        <begin position="128"/>
        <end position="147"/>
    </location>
</feature>
<reference evidence="8" key="1">
    <citation type="journal article" date="2023" name="Genome Biol. Evol.">
        <title>Long-read-based Genome Assembly of Drosophila gunungcola Reveals Fewer Chemosensory Genes in Flower-breeding Species.</title>
        <authorList>
            <person name="Negi A."/>
            <person name="Liao B.Y."/>
            <person name="Yeh S.D."/>
        </authorList>
    </citation>
    <scope>NUCLEOTIDE SEQUENCE</scope>
    <source>
        <strain evidence="8">Sukarami</strain>
    </source>
</reference>
<dbReference type="InterPro" id="IPR013604">
    <property type="entry name" value="7TM_chemorcpt"/>
</dbReference>
<keyword evidence="3 7" id="KW-0812">Transmembrane</keyword>
<evidence type="ECO:0000256" key="2">
    <source>
        <dbReference type="ARBA" id="ARBA00022475"/>
    </source>
</evidence>
<gene>
    <name evidence="8" type="ORF">M5D96_004395</name>
</gene>